<keyword evidence="2" id="KW-1185">Reference proteome</keyword>
<sequence>MPDLVPLAKHDTINTRGIRDFFLTFTKGPSPYWESHPLLCSKFFIRVGFHLEDSSIHLEDFVSFICDQQSRLNRRDMA</sequence>
<reference evidence="1 2" key="1">
    <citation type="journal article" date="2022" name="Nat. Ecol. Evol.">
        <title>A masculinizing supergene underlies an exaggerated male reproductive morph in a spider.</title>
        <authorList>
            <person name="Hendrickx F."/>
            <person name="De Corte Z."/>
            <person name="Sonet G."/>
            <person name="Van Belleghem S.M."/>
            <person name="Kostlbacher S."/>
            <person name="Vangestel C."/>
        </authorList>
    </citation>
    <scope>NUCLEOTIDE SEQUENCE [LARGE SCALE GENOMIC DNA]</scope>
    <source>
        <strain evidence="1">W744_W776</strain>
    </source>
</reference>
<accession>A0AAV6UQA1</accession>
<evidence type="ECO:0000313" key="2">
    <source>
        <dbReference type="Proteomes" id="UP000827092"/>
    </source>
</evidence>
<dbReference type="Proteomes" id="UP000827092">
    <property type="component" value="Unassembled WGS sequence"/>
</dbReference>
<gene>
    <name evidence="1" type="ORF">JTE90_019936</name>
</gene>
<organism evidence="1 2">
    <name type="scientific">Oedothorax gibbosus</name>
    <dbReference type="NCBI Taxonomy" id="931172"/>
    <lineage>
        <taxon>Eukaryota</taxon>
        <taxon>Metazoa</taxon>
        <taxon>Ecdysozoa</taxon>
        <taxon>Arthropoda</taxon>
        <taxon>Chelicerata</taxon>
        <taxon>Arachnida</taxon>
        <taxon>Araneae</taxon>
        <taxon>Araneomorphae</taxon>
        <taxon>Entelegynae</taxon>
        <taxon>Araneoidea</taxon>
        <taxon>Linyphiidae</taxon>
        <taxon>Erigoninae</taxon>
        <taxon>Oedothorax</taxon>
    </lineage>
</organism>
<dbReference type="AlphaFoldDB" id="A0AAV6UQA1"/>
<comment type="caution">
    <text evidence="1">The sequence shown here is derived from an EMBL/GenBank/DDBJ whole genome shotgun (WGS) entry which is preliminary data.</text>
</comment>
<dbReference type="EMBL" id="JAFNEN010000296">
    <property type="protein sequence ID" value="KAG8186615.1"/>
    <property type="molecule type" value="Genomic_DNA"/>
</dbReference>
<proteinExistence type="predicted"/>
<name>A0AAV6UQA1_9ARAC</name>
<evidence type="ECO:0000313" key="1">
    <source>
        <dbReference type="EMBL" id="KAG8186615.1"/>
    </source>
</evidence>
<protein>
    <submittedName>
        <fullName evidence="1">Uncharacterized protein</fullName>
    </submittedName>
</protein>